<protein>
    <submittedName>
        <fullName evidence="1">Uncharacterized protein</fullName>
    </submittedName>
</protein>
<name>A0A9N6WWX4_9VIRU</name>
<evidence type="ECO:0000313" key="1">
    <source>
        <dbReference type="EMBL" id="CAI3971301.1"/>
    </source>
</evidence>
<gene>
    <name evidence="1" type="ORF">ORM20_00252</name>
</gene>
<proteinExistence type="predicted"/>
<organism evidence="1">
    <name type="scientific">Ochrobactrum phage ORM_20</name>
    <dbReference type="NCBI Taxonomy" id="2985243"/>
    <lineage>
        <taxon>Viruses</taxon>
    </lineage>
</organism>
<dbReference type="EMBL" id="OX359470">
    <property type="protein sequence ID" value="CAI3971301.1"/>
    <property type="molecule type" value="Genomic_DNA"/>
</dbReference>
<accession>A0A9N6WWX4</accession>
<reference evidence="1" key="1">
    <citation type="submission" date="2022-10" db="EMBL/GenBank/DDBJ databases">
        <authorList>
            <person name="Meaden S."/>
        </authorList>
    </citation>
    <scope>NUCLEOTIDE SEQUENCE</scope>
</reference>
<sequence length="138" mass="16641">MTKYVKADMLEYELEEIDFRVFKEAFVLHETTDGHHDFNSLRDKWYNARYVYNRFVELIYHEFGSGPYSWTFWIKVDSKEKYEIVFFDTKDSYITAEMDRGKWTIDVSYPQKNLVNISSIYGLMYAVSGAREEFENKL</sequence>